<organism evidence="1">
    <name type="scientific">marine sediment metagenome</name>
    <dbReference type="NCBI Taxonomy" id="412755"/>
    <lineage>
        <taxon>unclassified sequences</taxon>
        <taxon>metagenomes</taxon>
        <taxon>ecological metagenomes</taxon>
    </lineage>
</organism>
<sequence>MAKIGSLSPEEKERIKQSGELDSMLSEYFRGTLSSEDLWKRLKALKDQSGELVIKEAQTKLVDTLRLQMSQVDFDQRRSAILALETIKDEGKYSSLELVINSIETLRQKYAQVKEQTYEQLKTAIEAQLQAVTREAIRQGMKIDLESSVEANIKASPQWKDFISRHEKACREMFTSHIDRLRELI</sequence>
<dbReference type="EMBL" id="BARU01035097">
    <property type="protein sequence ID" value="GAH71168.1"/>
    <property type="molecule type" value="Genomic_DNA"/>
</dbReference>
<reference evidence="1" key="1">
    <citation type="journal article" date="2014" name="Front. Microbiol.">
        <title>High frequency of phylogenetically diverse reductive dehalogenase-homologous genes in deep subseafloor sedimentary metagenomes.</title>
        <authorList>
            <person name="Kawai M."/>
            <person name="Futagami T."/>
            <person name="Toyoda A."/>
            <person name="Takaki Y."/>
            <person name="Nishi S."/>
            <person name="Hori S."/>
            <person name="Arai W."/>
            <person name="Tsubouchi T."/>
            <person name="Morono Y."/>
            <person name="Uchiyama I."/>
            <person name="Ito T."/>
            <person name="Fujiyama A."/>
            <person name="Inagaki F."/>
            <person name="Takami H."/>
        </authorList>
    </citation>
    <scope>NUCLEOTIDE SEQUENCE</scope>
    <source>
        <strain evidence="1">Expedition CK06-06</strain>
    </source>
</reference>
<accession>X1JN06</accession>
<gene>
    <name evidence="1" type="ORF">S03H2_54989</name>
</gene>
<proteinExistence type="predicted"/>
<name>X1JN06_9ZZZZ</name>
<evidence type="ECO:0000313" key="1">
    <source>
        <dbReference type="EMBL" id="GAH71168.1"/>
    </source>
</evidence>
<dbReference type="AlphaFoldDB" id="X1JN06"/>
<comment type="caution">
    <text evidence="1">The sequence shown here is derived from an EMBL/GenBank/DDBJ whole genome shotgun (WGS) entry which is preliminary data.</text>
</comment>
<protein>
    <submittedName>
        <fullName evidence="1">Uncharacterized protein</fullName>
    </submittedName>
</protein>